<dbReference type="Proteomes" id="UP001286456">
    <property type="component" value="Unassembled WGS sequence"/>
</dbReference>
<evidence type="ECO:0000313" key="4">
    <source>
        <dbReference type="Proteomes" id="UP001286456"/>
    </source>
</evidence>
<dbReference type="EMBL" id="JAUEPO010000004">
    <property type="protein sequence ID" value="KAK3323167.1"/>
    <property type="molecule type" value="Genomic_DNA"/>
</dbReference>
<reference evidence="3" key="2">
    <citation type="submission" date="2023-06" db="EMBL/GenBank/DDBJ databases">
        <authorList>
            <consortium name="Lawrence Berkeley National Laboratory"/>
            <person name="Haridas S."/>
            <person name="Hensen N."/>
            <person name="Bonometti L."/>
            <person name="Westerberg I."/>
            <person name="Brannstrom I.O."/>
            <person name="Guillou S."/>
            <person name="Cros-Aarteil S."/>
            <person name="Calhoun S."/>
            <person name="Kuo A."/>
            <person name="Mondo S."/>
            <person name="Pangilinan J."/>
            <person name="Riley R."/>
            <person name="Labutti K."/>
            <person name="Andreopoulos B."/>
            <person name="Lipzen A."/>
            <person name="Chen C."/>
            <person name="Yanf M."/>
            <person name="Daum C."/>
            <person name="Ng V."/>
            <person name="Clum A."/>
            <person name="Steindorff A."/>
            <person name="Ohm R."/>
            <person name="Martin F."/>
            <person name="Silar P."/>
            <person name="Natvig D."/>
            <person name="Lalanne C."/>
            <person name="Gautier V."/>
            <person name="Ament-Velasquez S.L."/>
            <person name="Kruys A."/>
            <person name="Hutchinson M.I."/>
            <person name="Powell A.J."/>
            <person name="Barry K."/>
            <person name="Miller A.N."/>
            <person name="Grigoriev I.V."/>
            <person name="Debuchy R."/>
            <person name="Gladieux P."/>
            <person name="Thoren M.H."/>
            <person name="Johannesson H."/>
        </authorList>
    </citation>
    <scope>NUCLEOTIDE SEQUENCE</scope>
    <source>
        <strain evidence="3">SMH4131-1</strain>
    </source>
</reference>
<feature type="region of interest" description="Disordered" evidence="1">
    <location>
        <begin position="270"/>
        <end position="332"/>
    </location>
</feature>
<dbReference type="AlphaFoldDB" id="A0AAE0IDU0"/>
<feature type="compositionally biased region" description="Low complexity" evidence="1">
    <location>
        <begin position="365"/>
        <end position="375"/>
    </location>
</feature>
<feature type="region of interest" description="Disordered" evidence="1">
    <location>
        <begin position="141"/>
        <end position="191"/>
    </location>
</feature>
<evidence type="ECO:0000313" key="3">
    <source>
        <dbReference type="EMBL" id="KAK3323167.1"/>
    </source>
</evidence>
<evidence type="ECO:0000256" key="1">
    <source>
        <dbReference type="SAM" id="MobiDB-lite"/>
    </source>
</evidence>
<dbReference type="PROSITE" id="PS51257">
    <property type="entry name" value="PROKAR_LIPOPROTEIN"/>
    <property type="match status" value="1"/>
</dbReference>
<gene>
    <name evidence="3" type="ORF">B0T19DRAFT_425312</name>
</gene>
<organism evidence="3 4">
    <name type="scientific">Cercophora scortea</name>
    <dbReference type="NCBI Taxonomy" id="314031"/>
    <lineage>
        <taxon>Eukaryota</taxon>
        <taxon>Fungi</taxon>
        <taxon>Dikarya</taxon>
        <taxon>Ascomycota</taxon>
        <taxon>Pezizomycotina</taxon>
        <taxon>Sordariomycetes</taxon>
        <taxon>Sordariomycetidae</taxon>
        <taxon>Sordariales</taxon>
        <taxon>Lasiosphaeriaceae</taxon>
        <taxon>Cercophora</taxon>
    </lineage>
</organism>
<feature type="signal peptide" evidence="2">
    <location>
        <begin position="1"/>
        <end position="19"/>
    </location>
</feature>
<feature type="chain" id="PRO_5042291561" evidence="2">
    <location>
        <begin position="20"/>
        <end position="400"/>
    </location>
</feature>
<feature type="region of interest" description="Disordered" evidence="1">
    <location>
        <begin position="355"/>
        <end position="375"/>
    </location>
</feature>
<proteinExistence type="predicted"/>
<comment type="caution">
    <text evidence="3">The sequence shown here is derived from an EMBL/GenBank/DDBJ whole genome shotgun (WGS) entry which is preliminary data.</text>
</comment>
<evidence type="ECO:0000256" key="2">
    <source>
        <dbReference type="SAM" id="SignalP"/>
    </source>
</evidence>
<accession>A0AAE0IDU0</accession>
<protein>
    <submittedName>
        <fullName evidence="3">Uncharacterized protein</fullName>
    </submittedName>
</protein>
<sequence>MHSRLLVLLGLQLLQSCSAQAQGQHLFKWSSPDNHYAVARQQVHRRQGQIPGYHPEFGTCGSGTTCQDACGSNWLSCNASTTLSLFCYNKVDLHQTCCENGSGRACDEGYYCAWNEIGGKVWCCVNGQSLEECGVVALTSSTSSSSTTSSTTSSTSSSSTVSSSSTSTSSTSSSTVSSTTSSSCSSTTSPCPVTTITTCSSASVIIVTSTVTVTSISSTVETDLSTTTVTVIGSSVPPTTTTITITVPSSIVSTITIFSTVSVTVTVTEPVGPCTPSSTTSSPTPCSSTTSTTSSTPTPCSTTPTPVTSSSSPSSTPCKTTPTIPGHHTPPYITDIHYTTKRTTVLTTVPCTTTPGAVHPQKLDGASGSATTTSGAERLTSMPSILALVAAGVWLLCIWI</sequence>
<keyword evidence="4" id="KW-1185">Reference proteome</keyword>
<keyword evidence="2" id="KW-0732">Signal</keyword>
<reference evidence="3" key="1">
    <citation type="journal article" date="2023" name="Mol. Phylogenet. Evol.">
        <title>Genome-scale phylogeny and comparative genomics of the fungal order Sordariales.</title>
        <authorList>
            <person name="Hensen N."/>
            <person name="Bonometti L."/>
            <person name="Westerberg I."/>
            <person name="Brannstrom I.O."/>
            <person name="Guillou S."/>
            <person name="Cros-Aarteil S."/>
            <person name="Calhoun S."/>
            <person name="Haridas S."/>
            <person name="Kuo A."/>
            <person name="Mondo S."/>
            <person name="Pangilinan J."/>
            <person name="Riley R."/>
            <person name="LaButti K."/>
            <person name="Andreopoulos B."/>
            <person name="Lipzen A."/>
            <person name="Chen C."/>
            <person name="Yan M."/>
            <person name="Daum C."/>
            <person name="Ng V."/>
            <person name="Clum A."/>
            <person name="Steindorff A."/>
            <person name="Ohm R.A."/>
            <person name="Martin F."/>
            <person name="Silar P."/>
            <person name="Natvig D.O."/>
            <person name="Lalanne C."/>
            <person name="Gautier V."/>
            <person name="Ament-Velasquez S.L."/>
            <person name="Kruys A."/>
            <person name="Hutchinson M.I."/>
            <person name="Powell A.J."/>
            <person name="Barry K."/>
            <person name="Miller A.N."/>
            <person name="Grigoriev I.V."/>
            <person name="Debuchy R."/>
            <person name="Gladieux P."/>
            <person name="Hiltunen Thoren M."/>
            <person name="Johannesson H."/>
        </authorList>
    </citation>
    <scope>NUCLEOTIDE SEQUENCE</scope>
    <source>
        <strain evidence="3">SMH4131-1</strain>
    </source>
</reference>
<name>A0AAE0IDU0_9PEZI</name>